<dbReference type="GO" id="GO:0030234">
    <property type="term" value="F:enzyme regulator activity"/>
    <property type="evidence" value="ECO:0007669"/>
    <property type="project" value="TreeGrafter"/>
</dbReference>
<evidence type="ECO:0000256" key="1">
    <source>
        <dbReference type="SAM" id="MobiDB-lite"/>
    </source>
</evidence>
<feature type="signal peptide" evidence="2">
    <location>
        <begin position="1"/>
        <end position="23"/>
    </location>
</feature>
<sequence>MKMRPLLLLSVLLLGGCSVNPYRWPGSEPQTPAPSEPVTQSPVTQPEVKPPAQKPVAPTALAVAMADTFVQAPEVRELANGNPVLLLTPPQNGTGESLDTRPMAAAMIKRIQSKSEFRFVDPGQVAAITSQLEYQQGGVNPASLVRLGRQTGAGYMLYGDLVQQGGRYRLAMSLMDLRSGELLWNASRFASR</sequence>
<dbReference type="GO" id="GO:0031241">
    <property type="term" value="C:periplasmic side of cell outer membrane"/>
    <property type="evidence" value="ECO:0007669"/>
    <property type="project" value="TreeGrafter"/>
</dbReference>
<dbReference type="GO" id="GO:0009252">
    <property type="term" value="P:peptidoglycan biosynthetic process"/>
    <property type="evidence" value="ECO:0007669"/>
    <property type="project" value="TreeGrafter"/>
</dbReference>
<dbReference type="RefSeq" id="WP_061476900.1">
    <property type="nucleotide sequence ID" value="NZ_JMGO02000010.1"/>
</dbReference>
<dbReference type="STRING" id="29489.VL01_06345"/>
<reference evidence="3 4" key="1">
    <citation type="submission" date="2016-02" db="EMBL/GenBank/DDBJ databases">
        <title>Draft genome sequence of Aeromonas trota strain 1999lcr isolated from cerebrospinal fluid (CSF).</title>
        <authorList>
            <person name="Dallagassa C.B."/>
            <person name="Prediger K.C."/>
            <person name="Weiss V.A."/>
            <person name="Assis F.E."/>
            <person name="Baura V."/>
            <person name="Cruz L.M."/>
            <person name="Souza E.M."/>
            <person name="Pedrosa F.O."/>
            <person name="Fadel-Picheth C.M."/>
        </authorList>
    </citation>
    <scope>NUCLEOTIDE SEQUENCE [LARGE SCALE GENOMIC DNA]</scope>
    <source>
        <strain evidence="3 4">1999lcr</strain>
    </source>
</reference>
<dbReference type="AlphaFoldDB" id="A0A175VF49"/>
<proteinExistence type="predicted"/>
<comment type="caution">
    <text evidence="3">The sequence shown here is derived from an EMBL/GenBank/DDBJ whole genome shotgun (WGS) entry which is preliminary data.</text>
</comment>
<gene>
    <name evidence="3" type="ORF">LCR_18605</name>
</gene>
<organism evidence="3 4">
    <name type="scientific">Aeromonas enteropelogenes</name>
    <name type="common">Aeromonas trota</name>
    <dbReference type="NCBI Taxonomy" id="29489"/>
    <lineage>
        <taxon>Bacteria</taxon>
        <taxon>Pseudomonadati</taxon>
        <taxon>Pseudomonadota</taxon>
        <taxon>Gammaproteobacteria</taxon>
        <taxon>Aeromonadales</taxon>
        <taxon>Aeromonadaceae</taxon>
        <taxon>Aeromonas</taxon>
    </lineage>
</organism>
<evidence type="ECO:0000313" key="3">
    <source>
        <dbReference type="EMBL" id="KXU79316.1"/>
    </source>
</evidence>
<evidence type="ECO:0000313" key="4">
    <source>
        <dbReference type="Proteomes" id="UP000078435"/>
    </source>
</evidence>
<keyword evidence="2" id="KW-0732">Signal</keyword>
<feature type="region of interest" description="Disordered" evidence="1">
    <location>
        <begin position="25"/>
        <end position="55"/>
    </location>
</feature>
<feature type="chain" id="PRO_5008042827" evidence="2">
    <location>
        <begin position="24"/>
        <end position="192"/>
    </location>
</feature>
<dbReference type="OrthoDB" id="9803653at2"/>
<dbReference type="PANTHER" id="PTHR40593:SF1">
    <property type="entry name" value="PENICILLIN-BINDING PROTEIN ACTIVATOR LPOB"/>
    <property type="match status" value="1"/>
</dbReference>
<dbReference type="InterPro" id="IPR014094">
    <property type="entry name" value="LpoB"/>
</dbReference>
<dbReference type="PROSITE" id="PS51257">
    <property type="entry name" value="PROKAR_LIPOPROTEIN"/>
    <property type="match status" value="1"/>
</dbReference>
<dbReference type="Gene3D" id="3.40.50.10610">
    <property type="entry name" value="ABC-type transport auxiliary lipoprotein component"/>
    <property type="match status" value="1"/>
</dbReference>
<dbReference type="PANTHER" id="PTHR40593">
    <property type="entry name" value="PENICILLIN-BINDING PROTEIN ACTIVATOR LPOB"/>
    <property type="match status" value="1"/>
</dbReference>
<name>A0A175VF49_AEREN</name>
<dbReference type="Pfam" id="PF13036">
    <property type="entry name" value="LpoB"/>
    <property type="match status" value="1"/>
</dbReference>
<protein>
    <submittedName>
        <fullName evidence="3">Penicillin-binding protein activator LpoB</fullName>
    </submittedName>
</protein>
<dbReference type="Proteomes" id="UP000078435">
    <property type="component" value="Unassembled WGS sequence"/>
</dbReference>
<dbReference type="EMBL" id="JMGO02000010">
    <property type="protein sequence ID" value="KXU79316.1"/>
    <property type="molecule type" value="Genomic_DNA"/>
</dbReference>
<accession>A0A175VF49</accession>
<evidence type="ECO:0000256" key="2">
    <source>
        <dbReference type="SAM" id="SignalP"/>
    </source>
</evidence>